<sequence length="64" mass="7242">MPKMKTHSGTKKRVRVTGTGRLMHKCAGRSAKMVKKSSRVTRRLAPRREVSRADAKLIRKLLAI</sequence>
<dbReference type="PANTHER" id="PTHR33343:SF1">
    <property type="entry name" value="LARGE RIBOSOMAL SUBUNIT PROTEIN BL35M"/>
    <property type="match status" value="1"/>
</dbReference>
<protein>
    <recommendedName>
        <fullName evidence="4 5">Large ribosomal subunit protein bL35</fullName>
    </recommendedName>
</protein>
<dbReference type="SUPFAM" id="SSF143034">
    <property type="entry name" value="L35p-like"/>
    <property type="match status" value="1"/>
</dbReference>
<dbReference type="InterPro" id="IPR021137">
    <property type="entry name" value="Ribosomal_bL35-like"/>
</dbReference>
<dbReference type="AlphaFoldDB" id="A0A3D9VBB9"/>
<dbReference type="GO" id="GO:0006412">
    <property type="term" value="P:translation"/>
    <property type="evidence" value="ECO:0007669"/>
    <property type="project" value="UniProtKB-UniRule"/>
</dbReference>
<dbReference type="PANTHER" id="PTHR33343">
    <property type="entry name" value="54S RIBOSOMAL PROTEIN BL35M"/>
    <property type="match status" value="1"/>
</dbReference>
<dbReference type="GO" id="GO:0003735">
    <property type="term" value="F:structural constituent of ribosome"/>
    <property type="evidence" value="ECO:0007669"/>
    <property type="project" value="InterPro"/>
</dbReference>
<evidence type="ECO:0000256" key="7">
    <source>
        <dbReference type="SAM" id="MobiDB-lite"/>
    </source>
</evidence>
<dbReference type="FunFam" id="4.10.410.60:FF:000001">
    <property type="entry name" value="50S ribosomal protein L35"/>
    <property type="match status" value="1"/>
</dbReference>
<dbReference type="InterPro" id="IPR037229">
    <property type="entry name" value="Ribosomal_bL35_sf"/>
</dbReference>
<keyword evidence="9" id="KW-1185">Reference proteome</keyword>
<comment type="similarity">
    <text evidence="1 5 6">Belongs to the bacterial ribosomal protein bL35 family.</text>
</comment>
<feature type="region of interest" description="Disordered" evidence="7">
    <location>
        <begin position="27"/>
        <end position="47"/>
    </location>
</feature>
<evidence type="ECO:0000256" key="4">
    <source>
        <dbReference type="ARBA" id="ARBA00071664"/>
    </source>
</evidence>
<dbReference type="PRINTS" id="PR00064">
    <property type="entry name" value="RIBOSOMALL35"/>
</dbReference>
<dbReference type="GO" id="GO:0022625">
    <property type="term" value="C:cytosolic large ribosomal subunit"/>
    <property type="evidence" value="ECO:0007669"/>
    <property type="project" value="TreeGrafter"/>
</dbReference>
<evidence type="ECO:0000256" key="5">
    <source>
        <dbReference type="HAMAP-Rule" id="MF_00514"/>
    </source>
</evidence>
<dbReference type="OrthoDB" id="9804851at2"/>
<dbReference type="Proteomes" id="UP000256485">
    <property type="component" value="Unassembled WGS sequence"/>
</dbReference>
<evidence type="ECO:0000256" key="1">
    <source>
        <dbReference type="ARBA" id="ARBA00006598"/>
    </source>
</evidence>
<evidence type="ECO:0000256" key="2">
    <source>
        <dbReference type="ARBA" id="ARBA00022980"/>
    </source>
</evidence>
<evidence type="ECO:0000256" key="6">
    <source>
        <dbReference type="RuleBase" id="RU000568"/>
    </source>
</evidence>
<organism evidence="8 9">
    <name type="scientific">Thermasporomyces composti</name>
    <dbReference type="NCBI Taxonomy" id="696763"/>
    <lineage>
        <taxon>Bacteria</taxon>
        <taxon>Bacillati</taxon>
        <taxon>Actinomycetota</taxon>
        <taxon>Actinomycetes</taxon>
        <taxon>Propionibacteriales</taxon>
        <taxon>Nocardioidaceae</taxon>
        <taxon>Thermasporomyces</taxon>
    </lineage>
</organism>
<dbReference type="HAMAP" id="MF_00514">
    <property type="entry name" value="Ribosomal_bL35"/>
    <property type="match status" value="1"/>
</dbReference>
<feature type="compositionally biased region" description="Basic residues" evidence="7">
    <location>
        <begin position="27"/>
        <end position="45"/>
    </location>
</feature>
<comment type="caution">
    <text evidence="8">The sequence shown here is derived from an EMBL/GenBank/DDBJ whole genome shotgun (WGS) entry which is preliminary data.</text>
</comment>
<dbReference type="RefSeq" id="WP_115851356.1">
    <property type="nucleotide sequence ID" value="NZ_QTUC01000001.1"/>
</dbReference>
<keyword evidence="2 5" id="KW-0689">Ribosomal protein</keyword>
<dbReference type="Pfam" id="PF01632">
    <property type="entry name" value="Ribosomal_L35p"/>
    <property type="match status" value="1"/>
</dbReference>
<evidence type="ECO:0000313" key="9">
    <source>
        <dbReference type="Proteomes" id="UP000256485"/>
    </source>
</evidence>
<proteinExistence type="inferred from homology"/>
<dbReference type="EMBL" id="QTUC01000001">
    <property type="protein sequence ID" value="REF37993.1"/>
    <property type="molecule type" value="Genomic_DNA"/>
</dbReference>
<accession>A0A3D9VBB9</accession>
<reference evidence="8 9" key="1">
    <citation type="submission" date="2018-08" db="EMBL/GenBank/DDBJ databases">
        <title>Sequencing the genomes of 1000 actinobacteria strains.</title>
        <authorList>
            <person name="Klenk H.-P."/>
        </authorList>
    </citation>
    <scope>NUCLEOTIDE SEQUENCE [LARGE SCALE GENOMIC DNA]</scope>
    <source>
        <strain evidence="8 9">DSM 22891</strain>
    </source>
</reference>
<keyword evidence="3 5" id="KW-0687">Ribonucleoprotein</keyword>
<dbReference type="Gene3D" id="4.10.410.60">
    <property type="match status" value="1"/>
</dbReference>
<evidence type="ECO:0000313" key="8">
    <source>
        <dbReference type="EMBL" id="REF37993.1"/>
    </source>
</evidence>
<evidence type="ECO:0000256" key="3">
    <source>
        <dbReference type="ARBA" id="ARBA00023274"/>
    </source>
</evidence>
<gene>
    <name evidence="5" type="primary">rpmI</name>
    <name evidence="8" type="ORF">DFJ64_3459</name>
</gene>
<dbReference type="InterPro" id="IPR001706">
    <property type="entry name" value="Ribosomal_bL35"/>
</dbReference>
<name>A0A3D9VBB9_THECX</name>
<dbReference type="NCBIfam" id="TIGR00001">
    <property type="entry name" value="rpmI_bact"/>
    <property type="match status" value="1"/>
</dbReference>